<feature type="domain" description="Dynein heavy chain hydrolytic ATP-binding dynein motor region" evidence="9">
    <location>
        <begin position="978"/>
        <end position="1223"/>
    </location>
</feature>
<evidence type="ECO:0000313" key="14">
    <source>
        <dbReference type="EMBL" id="KAK3233895.1"/>
    </source>
</evidence>
<dbReference type="Gene3D" id="1.10.8.720">
    <property type="entry name" value="Region D6 of dynein motor"/>
    <property type="match status" value="1"/>
</dbReference>
<dbReference type="GO" id="GO:0031514">
    <property type="term" value="C:motile cilium"/>
    <property type="evidence" value="ECO:0007669"/>
    <property type="project" value="UniProtKB-SubCell"/>
</dbReference>
<dbReference type="GO" id="GO:0045505">
    <property type="term" value="F:dynein intermediate chain binding"/>
    <property type="evidence" value="ECO:0007669"/>
    <property type="project" value="InterPro"/>
</dbReference>
<feature type="region of interest" description="Disordered" evidence="6">
    <location>
        <begin position="835"/>
        <end position="913"/>
    </location>
</feature>
<dbReference type="Proteomes" id="UP001190700">
    <property type="component" value="Unassembled WGS sequence"/>
</dbReference>
<feature type="coiled-coil region" evidence="5">
    <location>
        <begin position="2814"/>
        <end position="2845"/>
    </location>
</feature>
<dbReference type="GO" id="GO:0008569">
    <property type="term" value="F:minus-end-directed microtubule motor activity"/>
    <property type="evidence" value="ECO:0007669"/>
    <property type="project" value="InterPro"/>
</dbReference>
<feature type="domain" description="Dynein heavy chain AAA lid" evidence="12">
    <location>
        <begin position="3632"/>
        <end position="3755"/>
    </location>
</feature>
<feature type="compositionally biased region" description="Polar residues" evidence="6">
    <location>
        <begin position="896"/>
        <end position="913"/>
    </location>
</feature>
<dbReference type="Gene3D" id="1.20.1270.280">
    <property type="match status" value="1"/>
</dbReference>
<dbReference type="InterPro" id="IPR004273">
    <property type="entry name" value="Dynein_heavy_D6_P-loop"/>
</dbReference>
<dbReference type="InterPro" id="IPR042219">
    <property type="entry name" value="AAA_lid_11_sf"/>
</dbReference>
<evidence type="ECO:0000259" key="13">
    <source>
        <dbReference type="Pfam" id="PF18199"/>
    </source>
</evidence>
<evidence type="ECO:0000259" key="11">
    <source>
        <dbReference type="Pfam" id="PF12781"/>
    </source>
</evidence>
<protein>
    <recommendedName>
        <fullName evidence="16">Dynein heavy chain</fullName>
    </recommendedName>
</protein>
<feature type="region of interest" description="Disordered" evidence="6">
    <location>
        <begin position="2356"/>
        <end position="2381"/>
    </location>
</feature>
<evidence type="ECO:0000256" key="2">
    <source>
        <dbReference type="ARBA" id="ARBA00022846"/>
    </source>
</evidence>
<dbReference type="InterPro" id="IPR041228">
    <property type="entry name" value="Dynein_C"/>
</dbReference>
<evidence type="ECO:0000256" key="3">
    <source>
        <dbReference type="ARBA" id="ARBA00023069"/>
    </source>
</evidence>
<feature type="domain" description="Dynein heavy chain C-terminal" evidence="13">
    <location>
        <begin position="3910"/>
        <end position="4162"/>
    </location>
</feature>
<evidence type="ECO:0000259" key="7">
    <source>
        <dbReference type="Pfam" id="PF03028"/>
    </source>
</evidence>
<dbReference type="SUPFAM" id="SSF52540">
    <property type="entry name" value="P-loop containing nucleoside triphosphate hydrolases"/>
    <property type="match status" value="1"/>
</dbReference>
<dbReference type="Pfam" id="PF18199">
    <property type="entry name" value="Dynein_C"/>
    <property type="match status" value="1"/>
</dbReference>
<dbReference type="InterPro" id="IPR027417">
    <property type="entry name" value="P-loop_NTPase"/>
</dbReference>
<dbReference type="GO" id="GO:0007018">
    <property type="term" value="P:microtubule-based movement"/>
    <property type="evidence" value="ECO:0007669"/>
    <property type="project" value="InterPro"/>
</dbReference>
<dbReference type="Gene3D" id="3.20.180.20">
    <property type="entry name" value="Dynein heavy chain, N-terminal domain 2"/>
    <property type="match status" value="1"/>
</dbReference>
<dbReference type="Pfam" id="PF12781">
    <property type="entry name" value="AAA_9"/>
    <property type="match status" value="1"/>
</dbReference>
<dbReference type="Gene3D" id="3.10.490.20">
    <property type="match status" value="1"/>
</dbReference>
<dbReference type="Pfam" id="PF12777">
    <property type="entry name" value="MT"/>
    <property type="match status" value="1"/>
</dbReference>
<dbReference type="Gene3D" id="1.20.58.1120">
    <property type="match status" value="2"/>
</dbReference>
<feature type="domain" description="Dynein heavy chain linker" evidence="8">
    <location>
        <begin position="328"/>
        <end position="752"/>
    </location>
</feature>
<dbReference type="EMBL" id="LGRX02035608">
    <property type="protein sequence ID" value="KAK3233895.1"/>
    <property type="molecule type" value="Genomic_DNA"/>
</dbReference>
<dbReference type="InterPro" id="IPR013602">
    <property type="entry name" value="Dynein_heavy_linker"/>
</dbReference>
<dbReference type="InterPro" id="IPR026983">
    <property type="entry name" value="DHC"/>
</dbReference>
<feature type="compositionally biased region" description="Polar residues" evidence="6">
    <location>
        <begin position="835"/>
        <end position="848"/>
    </location>
</feature>
<dbReference type="InterPro" id="IPR035706">
    <property type="entry name" value="AAA_9"/>
</dbReference>
<organism evidence="14 15">
    <name type="scientific">Cymbomonas tetramitiformis</name>
    <dbReference type="NCBI Taxonomy" id="36881"/>
    <lineage>
        <taxon>Eukaryota</taxon>
        <taxon>Viridiplantae</taxon>
        <taxon>Chlorophyta</taxon>
        <taxon>Pyramimonadophyceae</taxon>
        <taxon>Pyramimonadales</taxon>
        <taxon>Pyramimonadaceae</taxon>
        <taxon>Cymbomonas</taxon>
    </lineage>
</organism>
<dbReference type="Pfam" id="PF08393">
    <property type="entry name" value="DHC_N2"/>
    <property type="match status" value="1"/>
</dbReference>
<keyword evidence="2" id="KW-0282">Flagellum</keyword>
<accession>A0AAE0BDA6</accession>
<dbReference type="Gene3D" id="1.10.8.710">
    <property type="match status" value="1"/>
</dbReference>
<feature type="compositionally biased region" description="Basic and acidic residues" evidence="6">
    <location>
        <begin position="2371"/>
        <end position="2380"/>
    </location>
</feature>
<dbReference type="Pfam" id="PF18198">
    <property type="entry name" value="AAA_lid_11"/>
    <property type="match status" value="1"/>
</dbReference>
<feature type="coiled-coil region" evidence="5">
    <location>
        <begin position="2657"/>
        <end position="2691"/>
    </location>
</feature>
<comment type="caution">
    <text evidence="14">The sequence shown here is derived from an EMBL/GenBank/DDBJ whole genome shotgun (WGS) entry which is preliminary data.</text>
</comment>
<evidence type="ECO:0000256" key="4">
    <source>
        <dbReference type="ARBA" id="ARBA00023273"/>
    </source>
</evidence>
<dbReference type="InterPro" id="IPR043157">
    <property type="entry name" value="Dynein_AAA1S"/>
</dbReference>
<dbReference type="InterPro" id="IPR035699">
    <property type="entry name" value="AAA_6"/>
</dbReference>
<dbReference type="Gene3D" id="1.20.920.20">
    <property type="match status" value="1"/>
</dbReference>
<dbReference type="PANTHER" id="PTHR45703:SF36">
    <property type="entry name" value="DYNEIN HEAVY CHAIN, CYTOPLASMIC"/>
    <property type="match status" value="1"/>
</dbReference>
<feature type="non-terminal residue" evidence="14">
    <location>
        <position position="1"/>
    </location>
</feature>
<dbReference type="InterPro" id="IPR042228">
    <property type="entry name" value="Dynein_linker_3"/>
</dbReference>
<dbReference type="Pfam" id="PF12774">
    <property type="entry name" value="AAA_6"/>
    <property type="match status" value="1"/>
</dbReference>
<sequence length="4170" mass="461713">GVHTMLKSFVDPEELHRSAQHVLHDSYMGTMNSDAVLVFRDAGVLHAFATSWTAADYQRRNPTADDFCTDLTTMRQWQEDIGKVKSSVVVGMISVDLHLLKQQLLPAATRTLEGMTSLLLGAFNRHCQVVGEILRADIEWLKQQPTELPSFVAFVAAARPHMPGGEKALQVDADEATTATFCELLGTDAMNKDPKEDLLESLPAHPPKLTEAPGGPSDAWIEMNKLFNEYHEGALQMQLYIEHFTPVMVGALKQTSYSLIEELKTLFVSMRAGIVVDPQTKPRVALDFFNNCKRQVSQFQNKVEEVTGYQQLFQSAPLKDLHQLLQNTMTLLAKRVTMWEGLGKWDAFLHQVAATDVLSGKMITREEVQEEIAAIDRVVRELEMCAVTSKRLDVETVTEEEASFAAAQRVRVDLWKSYMPMLEKLCHPALHPEHWRLLLVHLPDVVYDLAGPVSLAQLLTAGVLEATELVEAVWLQAVEEARLLAEVEVLEAEWMQIRLEVTERPQHGVCPFQDLEMVLSQVAAAQEQLTAMTESEYLVGVAGAYEKLEGTLLSWHEVLLETARCQQAWVFCAELFAREDIRVAMPLESARFETLHGLFGRLLFAAKEHPEKRLLRNACGEGGLLRDCREMHSKLAAIRTGCGDYLDQLRAAFPRLNLLGDSELLSLSARTGNPAECSAALLQRVLPGVQSLVVELHSDGRSLSVIALQSSSWEVVQFTSPVVAPKETGMEEWLRLVDESLRVTVRQLSKACLKGSATMWVSEWVSSFPRQCVLLADQVVWTDSVHAALYDATTGERGALRGLLEQNVARVESLSVQLRPQKGALAYNASAASPIGTQPSATSVASTNPEEVAAEEGPAEEASAPQGVEDPLAAAAAASGTGGEGSPSEALPAPQKTLSSVGTGESPGTSTWRQKMATQESFRSLVMAGVMHREVVERMVAASVMSQDDFEWQRQVRHYWEPDVDQCNVAIGYTRLKYGFEWVPLSTACVLMPPTTLHLLGAGAALQGGNIVSFTGSPGLCLGGAESAQALAVACGRLFIKVQCATLCDHRIFTRLLSGLLQCGGWGCLEECHTLVPSMVSLLSQQLLDIQQALSSKQDTFVFRRSTIRPDPGFACFLTSLERVIHPHTAEDELMGGHHVALRLDDAVRMVSRAVHVQPLDVTLIAEAGLRVVGLPGAQEAAKKLSTVLRVCHSQISRQPHYRQFIMRSLFSMLRYVRAKVERTLLSALNAEEDMDREQGVALPEDHVDIINTVLEGLRRAVMPGMQPHDCDTLSHVMSSVFGEDAVKPAFQWRDAEKEDGEQGVEGCAETTWEAGEKQAVESLANSSQQATAEDGTDMTLPECPEHQQVLAEKLMLTAASKPWLSLKEIVKKALELSTLMNSNRMVVLLGSAGSGKTSCYTVLQEALRMVPGDGLIDSVGPERIQVVYPESMTEEELVGSYKEGTLEWKDGALACLLSQPKVQETEDDLGGASEVPQMPWDQKREQWLVLDGHTTAGIGDVATKLVEPDSTILCGNGDHLECTSDTTASFTAQPLPTRLLCEVQSLAHWSPTIMGHVGILSMDQTNSLDVSRMLHHHCMMCQPKATERGFGKLWVVDNWSAMNTGLEMVLQYRRLNLRPDSTPQFDLTLGRQVLDLFLELLVDTDDQEDRLARYVKPEEDPVGLRQRMNLAYLLAATFVLGSALESKERYILEGVVRVKLGFLAVDISKEQALPTDLDPDQMTTYLQSLSLLPEDRESLFDMRIDMATNTLVPWKTTDFTATNLNLQIQKSAACPSMCTGVDRRALHIVLPTTQLLALTSLMHKLVRAGQNVLLCGGSMWNASTLMHHVMDSLPERRFSTMRTALTRSTAPGDLAQRLTQSLHRRHRQVLRPALGARTVLLVEDLHVPVLHAMSSDLPGRSPRPLEWLRQLLDRGRFLDLNLDPAQPCAVPGLSIAATASTEYCLLGAEGARLDDRFFRHFLCMRIVSPAPWDTEDPVGQTVFQLVNSVFHDIPVNAQSAVVTATVGLNTRLRQWLSMGSEREALVGIDLIDISVYTRMCIGMSKLIAGIRTESELNSQGGTSEYAQLGLLARAWRHEVERELLDRFAMMGDHEGMTEVITACIKEAFPGQNAPLQSFHGEREIFAPLGPGAPFSLINPLELRPKLVGGWLAAVANSDLRALSSQAPPKASTVAMREMGGGAVCRGVLRAANGDQRCGSGGGLLGCEMGPVGRSTQMQEDLDMTEPMQMTKQALLRLSSSKASSDAKPATPDDETDDLDMSFKWDMLSHGAVSHVTRLVRFLEFQWHMGHVLLVGDIATGRRSAVRLAARVLEMSYVELGHDLSTSEDISEGIQPSTETLRRRLLKEVHTALAPTLVPLQEPEPAGDSQRGPEDAEAGKQQRTLLVAPEAITSSDELLGVLQQILLGNGQIPGLLEAVNAAEDHLTYSKYDSVADAGLGVPLGVPGRSRAEAKARPVRAVEAEERRRSALQARVQAQVRVVLVLDEARYMQVQQGFPSLLKYCGVDCVMGPSQAELAQVFKDAMASLSLWSGGEQAADVVAARSWKNIKAPPLEHVAVASASIHSCAVQCYADYARNTRCQLRLPSKKHTEMLWLMRSMMTGQRKSLWGQVAGLKASLLKLESADNDLVECEQRLAGIQPRLERTVEITDQLVVEIAEMEKQATVIRADVMQEEERVAKVNDQIQSVHEKSSAELDQAVAQYDASMAGVMELVGEDIVELRSFNSPPKLVKIVMEAVCILHCTPTTWTDAQLLLADTHFLQEMQQFDKDLLSENTIRKLQPFVRNPNFKPSAVEQVSRAARSLCVWVLAVDQYAKLRATIKQRAVKLEQAQEKIEGTVQMLETKRGDLRNLELRIGSKQAQHGAAMEEQRHVEQERLSTQEQQQQIEVLTSRLAPQRNEWEGQLADLQAALERLVGDSLLAAASVLYLGPLTETYRHRLTREWVKCCTSTKVAVDMHFTLNRFLAMHDPFANYLPKGVLLDAHSRESVLLVTHSHQWPLMVDPDGEALALMHVLRPPGHWKMVSIAEPAVEESVKLALESGTSVLLQMDAHVVDVTKVMRMLQLASELVQHDRVASSARSEQPLLPIGVFLYTRAAKPVMPPQLAAAVTLVNFSLGTEALENRLLSRVLDQMLPRADYHLRQIAAHKEADRHILLEIQAKLVAFISKCDGPVWTDQLLVESLLSNLTSVQATRASMRQSEAQERKLRAQQDPFRRVAHVGCLFFTVLSELATTTPRFLVPFALFAEMFNRALALSIRSTAKGRSASMLTDFGMESSAPALASEEEIQELLVLVTRKLYEQMCLRLSRADTSILGLLLSARIMLTAGTLKEAEWDFIMDADLATAGREVLLRRAADKQKSFMVLREAVVQLEATYPDPRVFAGLAGSFAGGETLTKWTACLSSSNPLEMIPAPYDNRLKDFHKVVLMRVVCPPRFVTACEWLAAKYLNQWSEMPQSTRLQSALEMTSGEKRASRVIVMVSSEREDAASCIMEAAAFLPSSSGRRRERVVMHSLGQRHSTDVEAALYTAEEHGKWLVILNAEMEVEWLYQLVRVLSAPQELTTAVNMHPDFRVIICVQRHALDLLPGALLTTSVILSLEPPRSIRARLIRNFQALATEKDFFDIGDPSESERWQRHAFGLVLFHSTLNARFASFACRRPGLHPQWTQSDLLAGINALRRFFAPSVGAAQGGTRMVQDNFVDYTLLNHMLWNVAYQPRVTSSWDRRECECLLGRFVTHDILSKTYIFQQQGFHRLSNTLDLDSKSEPSEEASANSVFDTDAAPLEQTAVLPAGGSVEDWVEFITVLLPPKFELCGPLGIDMMLEAHMKVPHEAVLLALHRGSARLLGMLQLLGPPAAAKPGKEKTVASIKARVEDVLLVVGSTLTSLGLIEQSLHVLPITEPIVQIFSPIWTNELQLLKRTATRARDDLQMVKWALKSETLRTPYTESVTHCLMNGVVAKGWELTQNSNEGTIQTWMKEVQSRTVFLRERRPQVGDEENLMIDTLVPAVHRLSRYANPQAVLLAYVRLHAHENQLDIDQVHFQSTFASIKGTKSEEDTGQGRRLHLTDLQIVGARWDVHSGCLMEPAADSVLFAQLPEITLTPSHKAPPKNQEHSQDMMFDCAVYRAHVMNSDTSPEDDDWIVTSLRLPSRREPSYWVCRNTAIYSQLPEGP</sequence>
<dbReference type="InterPro" id="IPR041658">
    <property type="entry name" value="AAA_lid_11"/>
</dbReference>
<dbReference type="InterPro" id="IPR042222">
    <property type="entry name" value="Dynein_2_N"/>
</dbReference>
<reference evidence="14 15" key="1">
    <citation type="journal article" date="2015" name="Genome Biol. Evol.">
        <title>Comparative Genomics of a Bacterivorous Green Alga Reveals Evolutionary Causalities and Consequences of Phago-Mixotrophic Mode of Nutrition.</title>
        <authorList>
            <person name="Burns J.A."/>
            <person name="Paasch A."/>
            <person name="Narechania A."/>
            <person name="Kim E."/>
        </authorList>
    </citation>
    <scope>NUCLEOTIDE SEQUENCE [LARGE SCALE GENOMIC DNA]</scope>
    <source>
        <strain evidence="14 15">PLY_AMNH</strain>
    </source>
</reference>
<dbReference type="GO" id="GO:0051959">
    <property type="term" value="F:dynein light intermediate chain binding"/>
    <property type="evidence" value="ECO:0007669"/>
    <property type="project" value="InterPro"/>
</dbReference>
<gene>
    <name evidence="14" type="ORF">CYMTET_55825</name>
</gene>
<keyword evidence="3" id="KW-0969">Cilium</keyword>
<dbReference type="Gene3D" id="3.40.50.300">
    <property type="entry name" value="P-loop containing nucleotide triphosphate hydrolases"/>
    <property type="match status" value="6"/>
</dbReference>
<dbReference type="Pfam" id="PF03028">
    <property type="entry name" value="Dynein_heavy"/>
    <property type="match status" value="1"/>
</dbReference>
<evidence type="ECO:0000256" key="1">
    <source>
        <dbReference type="ARBA" id="ARBA00004230"/>
    </source>
</evidence>
<dbReference type="PANTHER" id="PTHR45703">
    <property type="entry name" value="DYNEIN HEAVY CHAIN"/>
    <property type="match status" value="1"/>
</dbReference>
<evidence type="ECO:0000256" key="6">
    <source>
        <dbReference type="SAM" id="MobiDB-lite"/>
    </source>
</evidence>
<evidence type="ECO:0008006" key="16">
    <source>
        <dbReference type="Google" id="ProtNLM"/>
    </source>
</evidence>
<feature type="domain" description="Dynein heavy chain coiled coil stalk" evidence="10">
    <location>
        <begin position="2615"/>
        <end position="2944"/>
    </location>
</feature>
<feature type="domain" description="Dynein heavy chain ATP-binding dynein motor region" evidence="11">
    <location>
        <begin position="2978"/>
        <end position="3184"/>
    </location>
</feature>
<name>A0AAE0BDA6_9CHLO</name>
<comment type="subcellular location">
    <subcellularLocation>
        <location evidence="1">Cell projection</location>
        <location evidence="1">Cilium</location>
        <location evidence="1">Flagellum</location>
    </subcellularLocation>
</comment>
<evidence type="ECO:0000259" key="8">
    <source>
        <dbReference type="Pfam" id="PF08393"/>
    </source>
</evidence>
<keyword evidence="15" id="KW-1185">Reference proteome</keyword>
<evidence type="ECO:0000259" key="12">
    <source>
        <dbReference type="Pfam" id="PF18198"/>
    </source>
</evidence>
<dbReference type="GO" id="GO:0005524">
    <property type="term" value="F:ATP binding"/>
    <property type="evidence" value="ECO:0007669"/>
    <property type="project" value="InterPro"/>
</dbReference>
<dbReference type="Pfam" id="PF12775">
    <property type="entry name" value="AAA_7"/>
    <property type="match status" value="1"/>
</dbReference>
<dbReference type="GO" id="GO:0030286">
    <property type="term" value="C:dynein complex"/>
    <property type="evidence" value="ECO:0007669"/>
    <property type="project" value="InterPro"/>
</dbReference>
<dbReference type="Gene3D" id="1.20.140.100">
    <property type="entry name" value="Dynein heavy chain, N-terminal domain 2"/>
    <property type="match status" value="1"/>
</dbReference>
<evidence type="ECO:0000259" key="10">
    <source>
        <dbReference type="Pfam" id="PF12777"/>
    </source>
</evidence>
<dbReference type="InterPro" id="IPR024743">
    <property type="entry name" value="Dynein_HC_stalk"/>
</dbReference>
<keyword evidence="4" id="KW-0966">Cell projection</keyword>
<evidence type="ECO:0000259" key="9">
    <source>
        <dbReference type="Pfam" id="PF12774"/>
    </source>
</evidence>
<evidence type="ECO:0000313" key="15">
    <source>
        <dbReference type="Proteomes" id="UP001190700"/>
    </source>
</evidence>
<proteinExistence type="predicted"/>
<feature type="domain" description="Dynein heavy chain region D6 P-loop" evidence="7">
    <location>
        <begin position="3475"/>
        <end position="3594"/>
    </location>
</feature>
<dbReference type="InterPro" id="IPR043160">
    <property type="entry name" value="Dynein_C_barrel"/>
</dbReference>
<evidence type="ECO:0000256" key="5">
    <source>
        <dbReference type="SAM" id="Coils"/>
    </source>
</evidence>
<keyword evidence="5" id="KW-0175">Coiled coil</keyword>